<dbReference type="InterPro" id="IPR002514">
    <property type="entry name" value="Transposase_8"/>
</dbReference>
<dbReference type="GO" id="GO:0004803">
    <property type="term" value="F:transposase activity"/>
    <property type="evidence" value="ECO:0007669"/>
    <property type="project" value="InterPro"/>
</dbReference>
<dbReference type="GO" id="GO:0003677">
    <property type="term" value="F:DNA binding"/>
    <property type="evidence" value="ECO:0007669"/>
    <property type="project" value="InterPro"/>
</dbReference>
<dbReference type="SUPFAM" id="SSF53098">
    <property type="entry name" value="Ribonuclease H-like"/>
    <property type="match status" value="1"/>
</dbReference>
<dbReference type="InterPro" id="IPR052546">
    <property type="entry name" value="Transposase_8_domain"/>
</dbReference>
<gene>
    <name evidence="2" type="ORF">GLUCOINTEAF2_0203246</name>
</gene>
<protein>
    <submittedName>
        <fullName evidence="2">Transposase</fullName>
    </submittedName>
</protein>
<proteinExistence type="predicted"/>
<dbReference type="GO" id="GO:0006313">
    <property type="term" value="P:DNA transposition"/>
    <property type="evidence" value="ECO:0007669"/>
    <property type="project" value="InterPro"/>
</dbReference>
<comment type="caution">
    <text evidence="2">The sequence shown here is derived from an EMBL/GenBank/DDBJ whole genome shotgun (WGS) entry which is preliminary data.</text>
</comment>
<reference evidence="2 3" key="1">
    <citation type="submission" date="2015-07" db="EMBL/GenBank/DDBJ databases">
        <title>Draft Genome Sequence of Komagataeibacter intermedius Strain AF2, Isolated from Kombucha Tea.</title>
        <authorList>
            <person name="Santos R.A."/>
            <person name="Berretta A.A."/>
            <person name="Barud H.S."/>
            <person name="Ribeiro S.J."/>
            <person name="Gonzalez-Garcia L.N."/>
            <person name="Zucchi T.D."/>
            <person name="Goldman G.H."/>
            <person name="Riano-Pachon D.M."/>
        </authorList>
    </citation>
    <scope>NUCLEOTIDE SEQUENCE [LARGE SCALE GENOMIC DNA]</scope>
    <source>
        <strain evidence="2 3">AF2</strain>
    </source>
</reference>
<dbReference type="InterPro" id="IPR012337">
    <property type="entry name" value="RNaseH-like_sf"/>
</dbReference>
<feature type="domain" description="Integrase catalytic" evidence="1">
    <location>
        <begin position="33"/>
        <end position="119"/>
    </location>
</feature>
<organism evidence="2 3">
    <name type="scientific">Komagataeibacter intermedius AF2</name>
    <dbReference type="NCBI Taxonomy" id="1458464"/>
    <lineage>
        <taxon>Bacteria</taxon>
        <taxon>Pseudomonadati</taxon>
        <taxon>Pseudomonadota</taxon>
        <taxon>Alphaproteobacteria</taxon>
        <taxon>Acetobacterales</taxon>
        <taxon>Acetobacteraceae</taxon>
        <taxon>Komagataeibacter</taxon>
    </lineage>
</organism>
<dbReference type="InterPro" id="IPR001584">
    <property type="entry name" value="Integrase_cat-core"/>
</dbReference>
<dbReference type="Pfam" id="PF01527">
    <property type="entry name" value="HTH_Tnp_1"/>
    <property type="match status" value="1"/>
</dbReference>
<accession>A0A0N1N5S2</accession>
<sequence length="119" mass="13316">MKRSRFTEEQIIGVLKKQEAGLNVSDLCRKHGISDATFYKWKTRYGGLEVSEALICGHRFRILAVIDDFSHKNLTLVADTSLSGGRVARELTVLVESYGKPLMIVSDSDTEFTSHAILK</sequence>
<dbReference type="PANTHER" id="PTHR33609:SF1">
    <property type="entry name" value="TRANSPOSASE"/>
    <property type="match status" value="1"/>
</dbReference>
<dbReference type="InterPro" id="IPR036397">
    <property type="entry name" value="RNaseH_sf"/>
</dbReference>
<name>A0A0N1N5S2_9PROT</name>
<evidence type="ECO:0000259" key="1">
    <source>
        <dbReference type="PROSITE" id="PS50994"/>
    </source>
</evidence>
<dbReference type="EMBL" id="JUFX02000228">
    <property type="protein sequence ID" value="KPH85669.1"/>
    <property type="molecule type" value="Genomic_DNA"/>
</dbReference>
<dbReference type="Proteomes" id="UP000031553">
    <property type="component" value="Unassembled WGS sequence"/>
</dbReference>
<dbReference type="PROSITE" id="PS50994">
    <property type="entry name" value="INTEGRASE"/>
    <property type="match status" value="1"/>
</dbReference>
<evidence type="ECO:0000313" key="2">
    <source>
        <dbReference type="EMBL" id="KPH85669.1"/>
    </source>
</evidence>
<dbReference type="SUPFAM" id="SSF46689">
    <property type="entry name" value="Homeodomain-like"/>
    <property type="match status" value="1"/>
</dbReference>
<dbReference type="Gene3D" id="3.30.420.10">
    <property type="entry name" value="Ribonuclease H-like superfamily/Ribonuclease H"/>
    <property type="match status" value="1"/>
</dbReference>
<dbReference type="PANTHER" id="PTHR33609">
    <property type="entry name" value="LOW CALCIUM RESPONSE LOCUS PROTEIN S"/>
    <property type="match status" value="1"/>
</dbReference>
<dbReference type="AlphaFoldDB" id="A0A0N1N5S2"/>
<dbReference type="GO" id="GO:0015074">
    <property type="term" value="P:DNA integration"/>
    <property type="evidence" value="ECO:0007669"/>
    <property type="project" value="InterPro"/>
</dbReference>
<dbReference type="InterPro" id="IPR009057">
    <property type="entry name" value="Homeodomain-like_sf"/>
</dbReference>
<evidence type="ECO:0000313" key="3">
    <source>
        <dbReference type="Proteomes" id="UP000031553"/>
    </source>
</evidence>